<feature type="compositionally biased region" description="Gly residues" evidence="1">
    <location>
        <begin position="53"/>
        <end position="63"/>
    </location>
</feature>
<proteinExistence type="predicted"/>
<feature type="region of interest" description="Disordered" evidence="1">
    <location>
        <begin position="1"/>
        <end position="63"/>
    </location>
</feature>
<sequence length="63" mass="7197">MQIETSKHCAKPSFTCSTHPRNAKTFISLNRKTKMLENEQHRNKEKPKASRQRGGGMQAGQQQ</sequence>
<dbReference type="AlphaFoldDB" id="A0A2P2LM98"/>
<feature type="compositionally biased region" description="Basic and acidic residues" evidence="1">
    <location>
        <begin position="34"/>
        <end position="48"/>
    </location>
</feature>
<evidence type="ECO:0000256" key="1">
    <source>
        <dbReference type="SAM" id="MobiDB-lite"/>
    </source>
</evidence>
<reference evidence="2" key="1">
    <citation type="submission" date="2018-02" db="EMBL/GenBank/DDBJ databases">
        <title>Rhizophora mucronata_Transcriptome.</title>
        <authorList>
            <person name="Meera S.P."/>
            <person name="Sreeshan A."/>
            <person name="Augustine A."/>
        </authorList>
    </citation>
    <scope>NUCLEOTIDE SEQUENCE</scope>
    <source>
        <tissue evidence="2">Leaf</tissue>
    </source>
</reference>
<dbReference type="EMBL" id="GGEC01038565">
    <property type="protein sequence ID" value="MBX19049.1"/>
    <property type="molecule type" value="Transcribed_RNA"/>
</dbReference>
<organism evidence="2">
    <name type="scientific">Rhizophora mucronata</name>
    <name type="common">Asiatic mangrove</name>
    <dbReference type="NCBI Taxonomy" id="61149"/>
    <lineage>
        <taxon>Eukaryota</taxon>
        <taxon>Viridiplantae</taxon>
        <taxon>Streptophyta</taxon>
        <taxon>Embryophyta</taxon>
        <taxon>Tracheophyta</taxon>
        <taxon>Spermatophyta</taxon>
        <taxon>Magnoliopsida</taxon>
        <taxon>eudicotyledons</taxon>
        <taxon>Gunneridae</taxon>
        <taxon>Pentapetalae</taxon>
        <taxon>rosids</taxon>
        <taxon>fabids</taxon>
        <taxon>Malpighiales</taxon>
        <taxon>Rhizophoraceae</taxon>
        <taxon>Rhizophora</taxon>
    </lineage>
</organism>
<accession>A0A2P2LM98</accession>
<protein>
    <submittedName>
        <fullName evidence="2">Uncharacterized protein</fullName>
    </submittedName>
</protein>
<evidence type="ECO:0000313" key="2">
    <source>
        <dbReference type="EMBL" id="MBX19049.1"/>
    </source>
</evidence>
<feature type="compositionally biased region" description="Polar residues" evidence="1">
    <location>
        <begin position="14"/>
        <end position="30"/>
    </location>
</feature>
<name>A0A2P2LM98_RHIMU</name>